<accession>K1TKZ9</accession>
<feature type="domain" description="3-dehydroquinate synthase C-terminal" evidence="10">
    <location>
        <begin position="217"/>
        <end position="289"/>
    </location>
</feature>
<dbReference type="PANTHER" id="PTHR43622">
    <property type="entry name" value="3-DEHYDROQUINATE SYNTHASE"/>
    <property type="match status" value="1"/>
</dbReference>
<organism evidence="11">
    <name type="scientific">human gut metagenome</name>
    <dbReference type="NCBI Taxonomy" id="408170"/>
    <lineage>
        <taxon>unclassified sequences</taxon>
        <taxon>metagenomes</taxon>
        <taxon>organismal metagenomes</taxon>
    </lineage>
</organism>
<dbReference type="InterPro" id="IPR050071">
    <property type="entry name" value="Dehydroquinate_synthase"/>
</dbReference>
<comment type="caution">
    <text evidence="11">The sequence shown here is derived from an EMBL/GenBank/DDBJ whole genome shotgun (WGS) entry which is preliminary data.</text>
</comment>
<feature type="non-terminal residue" evidence="11">
    <location>
        <position position="289"/>
    </location>
</feature>
<evidence type="ECO:0000256" key="5">
    <source>
        <dbReference type="ARBA" id="ARBA00022741"/>
    </source>
</evidence>
<dbReference type="EC" id="4.2.3.4" evidence="11"/>
<feature type="domain" description="3-dehydroquinate synthase N-terminal" evidence="9">
    <location>
        <begin position="103"/>
        <end position="211"/>
    </location>
</feature>
<sequence>SQPGGELALGLLDEVGHEAVERTEDRTVQDNGGLLVMKTVEVDAAVRYNIVIDKGILPKSGDMIKEVTSAERVAVITDDTVDKLYSDVVMKSLSDAGFETFKFVFPHGEKSKNISTFSSILEFLAESGLTRTDALVALGGGVVGDVAGFASASYLRGIDFIQIPTTLLACVDSSVGGKTAIDLKAGKNLAGAFYQPKLVIADFETLSTLTDGIFADGMAEVIKYGVIFDKAFFEFLRDNEAKDNLEYVITRCVELKRDIVNADEKEKGVRALLNFGHTVGHAIEKCSGY</sequence>
<dbReference type="Gene3D" id="3.40.50.1970">
    <property type="match status" value="1"/>
</dbReference>
<keyword evidence="6" id="KW-0862">Zinc</keyword>
<dbReference type="GO" id="GO:0046872">
    <property type="term" value="F:metal ion binding"/>
    <property type="evidence" value="ECO:0007669"/>
    <property type="project" value="UniProtKB-KW"/>
</dbReference>
<keyword evidence="8 11" id="KW-0456">Lyase</keyword>
<dbReference type="FunFam" id="3.40.50.1970:FF:000007">
    <property type="entry name" value="Pentafunctional AROM polypeptide"/>
    <property type="match status" value="1"/>
</dbReference>
<dbReference type="CDD" id="cd08195">
    <property type="entry name" value="DHQS"/>
    <property type="match status" value="1"/>
</dbReference>
<evidence type="ECO:0000256" key="6">
    <source>
        <dbReference type="ARBA" id="ARBA00022833"/>
    </source>
</evidence>
<evidence type="ECO:0000256" key="8">
    <source>
        <dbReference type="ARBA" id="ARBA00023239"/>
    </source>
</evidence>
<dbReference type="PANTHER" id="PTHR43622:SF1">
    <property type="entry name" value="3-DEHYDROQUINATE SYNTHASE"/>
    <property type="match status" value="1"/>
</dbReference>
<name>K1TKZ9_9ZZZZ</name>
<gene>
    <name evidence="11" type="ORF">OBE_05667</name>
</gene>
<dbReference type="Pfam" id="PF01761">
    <property type="entry name" value="DHQ_synthase"/>
    <property type="match status" value="1"/>
</dbReference>
<dbReference type="InterPro" id="IPR030960">
    <property type="entry name" value="DHQS/DOIS_N"/>
</dbReference>
<dbReference type="Gene3D" id="1.20.1090.10">
    <property type="entry name" value="Dehydroquinate synthase-like - alpha domain"/>
    <property type="match status" value="1"/>
</dbReference>
<keyword evidence="5" id="KW-0547">Nucleotide-binding</keyword>
<protein>
    <submittedName>
        <fullName evidence="11">3-dehydroquinate synthase</fullName>
        <ecNumber evidence="11">4.2.3.4</ecNumber>
    </submittedName>
</protein>
<dbReference type="InterPro" id="IPR056179">
    <property type="entry name" value="DHQS_C"/>
</dbReference>
<evidence type="ECO:0000259" key="10">
    <source>
        <dbReference type="Pfam" id="PF24621"/>
    </source>
</evidence>
<dbReference type="GO" id="GO:0003856">
    <property type="term" value="F:3-dehydroquinate synthase activity"/>
    <property type="evidence" value="ECO:0007669"/>
    <property type="project" value="UniProtKB-EC"/>
</dbReference>
<dbReference type="GO" id="GO:0000166">
    <property type="term" value="F:nucleotide binding"/>
    <property type="evidence" value="ECO:0007669"/>
    <property type="project" value="UniProtKB-KW"/>
</dbReference>
<dbReference type="Pfam" id="PF24621">
    <property type="entry name" value="DHQS_C"/>
    <property type="match status" value="1"/>
</dbReference>
<dbReference type="SUPFAM" id="SSF56796">
    <property type="entry name" value="Dehydroquinate synthase-like"/>
    <property type="match status" value="1"/>
</dbReference>
<dbReference type="EMBL" id="AJWZ01003885">
    <property type="protein sequence ID" value="EKC66995.1"/>
    <property type="molecule type" value="Genomic_DNA"/>
</dbReference>
<evidence type="ECO:0000256" key="2">
    <source>
        <dbReference type="ARBA" id="ARBA00001941"/>
    </source>
</evidence>
<evidence type="ECO:0000256" key="1">
    <source>
        <dbReference type="ARBA" id="ARBA00001911"/>
    </source>
</evidence>
<evidence type="ECO:0000256" key="4">
    <source>
        <dbReference type="ARBA" id="ARBA00022723"/>
    </source>
</evidence>
<dbReference type="AlphaFoldDB" id="K1TKZ9"/>
<comment type="cofactor">
    <cofactor evidence="3">
        <name>Zn(2+)</name>
        <dbReference type="ChEBI" id="CHEBI:29105"/>
    </cofactor>
</comment>
<comment type="cofactor">
    <cofactor evidence="1">
        <name>NAD(+)</name>
        <dbReference type="ChEBI" id="CHEBI:57540"/>
    </cofactor>
</comment>
<comment type="cofactor">
    <cofactor evidence="2">
        <name>Co(2+)</name>
        <dbReference type="ChEBI" id="CHEBI:48828"/>
    </cofactor>
</comment>
<feature type="non-terminal residue" evidence="11">
    <location>
        <position position="1"/>
    </location>
</feature>
<proteinExistence type="predicted"/>
<keyword evidence="4" id="KW-0479">Metal-binding</keyword>
<evidence type="ECO:0000313" key="11">
    <source>
        <dbReference type="EMBL" id="EKC66995.1"/>
    </source>
</evidence>
<evidence type="ECO:0000256" key="3">
    <source>
        <dbReference type="ARBA" id="ARBA00001947"/>
    </source>
</evidence>
<evidence type="ECO:0000256" key="7">
    <source>
        <dbReference type="ARBA" id="ARBA00023027"/>
    </source>
</evidence>
<keyword evidence="7" id="KW-0520">NAD</keyword>
<evidence type="ECO:0000259" key="9">
    <source>
        <dbReference type="Pfam" id="PF01761"/>
    </source>
</evidence>
<reference evidence="11" key="1">
    <citation type="journal article" date="2013" name="Environ. Microbiol.">
        <title>Microbiota from the distal guts of lean and obese adolescents exhibit partial functional redundancy besides clear differences in community structure.</title>
        <authorList>
            <person name="Ferrer M."/>
            <person name="Ruiz A."/>
            <person name="Lanza F."/>
            <person name="Haange S.B."/>
            <person name="Oberbach A."/>
            <person name="Till H."/>
            <person name="Bargiela R."/>
            <person name="Campoy C."/>
            <person name="Segura M.T."/>
            <person name="Richter M."/>
            <person name="von Bergen M."/>
            <person name="Seifert J."/>
            <person name="Suarez A."/>
        </authorList>
    </citation>
    <scope>NUCLEOTIDE SEQUENCE</scope>
</reference>